<evidence type="ECO:0000313" key="3">
    <source>
        <dbReference type="EMBL" id="RHY65561.1"/>
    </source>
</evidence>
<dbReference type="InterPro" id="IPR000408">
    <property type="entry name" value="Reg_chr_condens"/>
</dbReference>
<dbReference type="PRINTS" id="PR00633">
    <property type="entry name" value="RCCNDNSATION"/>
</dbReference>
<dbReference type="InterPro" id="IPR009091">
    <property type="entry name" value="RCC1/BLIP-II"/>
</dbReference>
<dbReference type="PROSITE" id="PS50096">
    <property type="entry name" value="IQ"/>
    <property type="match status" value="1"/>
</dbReference>
<dbReference type="Proteomes" id="UP000266643">
    <property type="component" value="Unassembled WGS sequence"/>
</dbReference>
<dbReference type="InterPro" id="IPR051210">
    <property type="entry name" value="Ub_ligase/GEF_domain"/>
</dbReference>
<reference evidence="3 4" key="1">
    <citation type="submission" date="2018-08" db="EMBL/GenBank/DDBJ databases">
        <title>Aphanomyces genome sequencing and annotation.</title>
        <authorList>
            <person name="Minardi D."/>
            <person name="Oidtmann B."/>
            <person name="Van Der Giezen M."/>
            <person name="Studholme D.J."/>
        </authorList>
    </citation>
    <scope>NUCLEOTIDE SEQUENCE [LARGE SCALE GENOMIC DNA]</scope>
    <source>
        <strain evidence="3 4">D2</strain>
    </source>
</reference>
<accession>A0A397DIM5</accession>
<dbReference type="VEuPathDB" id="FungiDB:H257_03392"/>
<gene>
    <name evidence="3" type="ORF">DYB30_008085</name>
</gene>
<dbReference type="Gene3D" id="2.130.10.30">
    <property type="entry name" value="Regulator of chromosome condensation 1/beta-lactamase-inhibitor protein II"/>
    <property type="match status" value="2"/>
</dbReference>
<dbReference type="PANTHER" id="PTHR22870:SF408">
    <property type="entry name" value="OS09G0560450 PROTEIN"/>
    <property type="match status" value="1"/>
</dbReference>
<proteinExistence type="predicted"/>
<name>A0A397DIM5_APHAT</name>
<dbReference type="PROSITE" id="PS50012">
    <property type="entry name" value="RCC1_3"/>
    <property type="match status" value="3"/>
</dbReference>
<dbReference type="Pfam" id="PF00415">
    <property type="entry name" value="RCC1"/>
    <property type="match status" value="2"/>
</dbReference>
<evidence type="ECO:0000313" key="4">
    <source>
        <dbReference type="Proteomes" id="UP000266643"/>
    </source>
</evidence>
<evidence type="ECO:0000256" key="1">
    <source>
        <dbReference type="ARBA" id="ARBA00022737"/>
    </source>
</evidence>
<dbReference type="VEuPathDB" id="FungiDB:H257_03393"/>
<feature type="repeat" description="RCC1" evidence="2">
    <location>
        <begin position="982"/>
        <end position="1046"/>
    </location>
</feature>
<dbReference type="AlphaFoldDB" id="A0A397DIM5"/>
<dbReference type="PANTHER" id="PTHR22870">
    <property type="entry name" value="REGULATOR OF CHROMOSOME CONDENSATION"/>
    <property type="match status" value="1"/>
</dbReference>
<feature type="repeat" description="RCC1" evidence="2">
    <location>
        <begin position="525"/>
        <end position="591"/>
    </location>
</feature>
<evidence type="ECO:0000256" key="2">
    <source>
        <dbReference type="PROSITE-ProRule" id="PRU00235"/>
    </source>
</evidence>
<comment type="caution">
    <text evidence="3">The sequence shown here is derived from an EMBL/GenBank/DDBJ whole genome shotgun (WGS) entry which is preliminary data.</text>
</comment>
<keyword evidence="1" id="KW-0677">Repeat</keyword>
<dbReference type="SUPFAM" id="SSF50985">
    <property type="entry name" value="RCC1/BLIP-II"/>
    <property type="match status" value="2"/>
</dbReference>
<sequence>MGSSASSLRYDSAQVSILPQFVPFVKCVTVSQVEALGEKLRATTKTAFCTLEEFQDLMGLGPHLDVYLRYLFGSLKTTPTSTKVHVMDFLAAMAVCTSTSASVTDKLDLLCTLFTHKTAQCLNECDIAILFLCTINGLKKVTVGLEYTWSATGRSTRDIASDLTARCCLDMVDGQQVTKPSLSRTEFIAWCLMHKPVEYMLRHFIPGDILNPSTSSLAQASPYYEKLAKQAKLYATLLEEISPSENQRIESLVQATATVKIQAMWKRHVARQVAHDKRAAKRSTLNGAANTIQAYAKKKMNFVALMQRAAVERMALNGALLTFGSGIGVGAETTQQTNGGGRLRGADMVAELKLRGVRSRNVFASSSCTFVDTDQGWMMWGQCLPMLNVETHETSFVHTIPRHIDLKIDIASVACGRGHCLILDTASMVHSWGWNDHGQTGGMITTTQLSLKSTRHGSAGVFCARNGGQSYKSYYDERTGHVVEYLDWPVKLPYFTGDMEQDALPIQIRQIAAGEFFSMALSTDGTVFSWGEGSDGQLGHGLDCPFEVGYVETRLAHSAFTFVHEPRAVADLAHVQAIAACGNRSIALTADQRVFEWGDWKRMLGEQTEPAFRPVERQGVQGLGVCKVAIGAEHTIAEGASVWLELPQRDSFACFVMMAAHACSIASMKARFTKGETVQVVTLDIPFDDFEDDQSDLPQPVTLSRVDSMDSVEMEKAISSLLDQLWVNRAHEFVPTLDRMKAQHPSLQSLQWPVAVKTGTCHYDDIVDELMIDISGRMVCLDVCPPEGYYMELIAGDSVVLEIPTCPTSTCRRLTNRGIWCPLIDVSTQLMALQDAGAVAVVVGFDILDTAPFVVELPVDEGLYIPVLLLDMPRYHQVQSAVASLNGPLHMEARLFHRGDNTPRLIRAALQHGAIGVLLHQRAPTGPVSAYEGDVSTGDACIYPHPFDTDDAPVVGMVSHQHGHVLRLATHLDESNHMVVTGQFYAWGCAANGRLGCTTQLTDGYDARTDTAYQCATLPVVVPALCGRDIADVVCGSAHSMARTTSGRVFTWGRGSAGQLGHRDTQDKAVPTLVTRLGYEVVVEMAANDMCSTVVCESLPTDRYDQRRKEILLLKAAKMNGYD</sequence>
<protein>
    <submittedName>
        <fullName evidence="3">Uncharacterized protein</fullName>
    </submittedName>
</protein>
<organism evidence="3 4">
    <name type="scientific">Aphanomyces astaci</name>
    <name type="common">Crayfish plague agent</name>
    <dbReference type="NCBI Taxonomy" id="112090"/>
    <lineage>
        <taxon>Eukaryota</taxon>
        <taxon>Sar</taxon>
        <taxon>Stramenopiles</taxon>
        <taxon>Oomycota</taxon>
        <taxon>Saprolegniomycetes</taxon>
        <taxon>Saprolegniales</taxon>
        <taxon>Verrucalvaceae</taxon>
        <taxon>Aphanomyces</taxon>
    </lineage>
</organism>
<feature type="repeat" description="RCC1" evidence="2">
    <location>
        <begin position="1047"/>
        <end position="1098"/>
    </location>
</feature>
<dbReference type="EMBL" id="QUTD01004878">
    <property type="protein sequence ID" value="RHY65561.1"/>
    <property type="molecule type" value="Genomic_DNA"/>
</dbReference>
<dbReference type="Pfam" id="PF13540">
    <property type="entry name" value="RCC1_2"/>
    <property type="match status" value="2"/>
</dbReference>